<dbReference type="GO" id="GO:0005743">
    <property type="term" value="C:mitochondrial inner membrane"/>
    <property type="evidence" value="ECO:0007669"/>
    <property type="project" value="UniProtKB-SubCell"/>
</dbReference>
<dbReference type="PRINTS" id="PR00326">
    <property type="entry name" value="GTP1OBG"/>
</dbReference>
<dbReference type="PANTHER" id="PTHR45782:SF4">
    <property type="entry name" value="MITOCHONDRIAL RIBOSOME-ASSOCIATED GTPASE 1"/>
    <property type="match status" value="1"/>
</dbReference>
<dbReference type="InterPro" id="IPR016478">
    <property type="entry name" value="GTPase_MTG1"/>
</dbReference>
<keyword evidence="2 4" id="KW-0342">GTP-binding</keyword>
<evidence type="ECO:0000256" key="5">
    <source>
        <dbReference type="PIRSR" id="PIRSR006230-1"/>
    </source>
</evidence>
<dbReference type="Gene3D" id="1.10.1580.10">
    <property type="match status" value="1"/>
</dbReference>
<evidence type="ECO:0000259" key="6">
    <source>
        <dbReference type="Pfam" id="PF01926"/>
    </source>
</evidence>
<keyword evidence="4" id="KW-0496">Mitochondrion</keyword>
<evidence type="ECO:0000256" key="2">
    <source>
        <dbReference type="ARBA" id="ARBA00023134"/>
    </source>
</evidence>
<dbReference type="CDD" id="cd01856">
    <property type="entry name" value="YlqF"/>
    <property type="match status" value="1"/>
</dbReference>
<evidence type="ECO:0000256" key="3">
    <source>
        <dbReference type="ARBA" id="ARBA00045284"/>
    </source>
</evidence>
<evidence type="ECO:0000256" key="4">
    <source>
        <dbReference type="PIRNR" id="PIRNR006230"/>
    </source>
</evidence>
<keyword evidence="1 4" id="KW-0547">Nucleotide-binding</keyword>
<dbReference type="PIRSF" id="PIRSF006230">
    <property type="entry name" value="MG442"/>
    <property type="match status" value="1"/>
</dbReference>
<comment type="function">
    <text evidence="3 4">Plays a role in the regulation of the mitochondrial ribosome assembly and of translational activity. Displays mitochondrial GTPase activity.</text>
</comment>
<dbReference type="Pfam" id="PF01926">
    <property type="entry name" value="MMR_HSR1"/>
    <property type="match status" value="1"/>
</dbReference>
<feature type="binding site" evidence="5">
    <location>
        <position position="207"/>
    </location>
    <ligand>
        <name>GTP</name>
        <dbReference type="ChEBI" id="CHEBI:37565"/>
    </ligand>
</feature>
<dbReference type="GO" id="GO:0003924">
    <property type="term" value="F:GTPase activity"/>
    <property type="evidence" value="ECO:0007669"/>
    <property type="project" value="TreeGrafter"/>
</dbReference>
<sequence>MPSLRKIARSFEQIRQGTAKSINWHPGHMNTGMHAMIGKLNTVDCVIEVHDARIPLIGRNKEFRQHLGRIKPHILVLNKSDLADLSRWDHIKEKLASQGDHNVMLTDLSGTQFAHAKRGYQNLLDKAVTLIRESDRHNRDHLNHFKIMIVGIPNVGKSTLINRLRQYHLGLKGEATRTGNTAGVTRHVEHMIKICPRPLVYSLDTPGVLQPSATSSHNVAMKLALCSTINDRALKPYPIAKFLLKYLHDEQNFFYVDYLNLEVPPRDIDEFCREVAARNYPKYNHRTGHDHVTDMIDIDNICWKFVNSFRKGYLGKVMFCD</sequence>
<comment type="similarity">
    <text evidence="4">Belongs to the TRAFAC class YlqF/YawG GTPase family. MTG1 subfamily.</text>
</comment>
<gene>
    <name evidence="7" type="primary">Mtg1</name>
    <name evidence="7" type="ORF">g.16199</name>
</gene>
<dbReference type="SUPFAM" id="SSF52540">
    <property type="entry name" value="P-loop containing nucleoside triphosphate hydrolases"/>
    <property type="match status" value="1"/>
</dbReference>
<dbReference type="InterPro" id="IPR006073">
    <property type="entry name" value="GTP-bd"/>
</dbReference>
<dbReference type="PANTHER" id="PTHR45782">
    <property type="entry name" value="MITOCHONDRIAL RIBOSOME-ASSOCIATED GTPASE 1"/>
    <property type="match status" value="1"/>
</dbReference>
<feature type="domain" description="G" evidence="6">
    <location>
        <begin position="146"/>
        <end position="217"/>
    </location>
</feature>
<dbReference type="InterPro" id="IPR027417">
    <property type="entry name" value="P-loop_NTPase"/>
</dbReference>
<organism evidence="7">
    <name type="scientific">Aceria tosichella</name>
    <name type="common">wheat curl mite</name>
    <dbReference type="NCBI Taxonomy" id="561515"/>
    <lineage>
        <taxon>Eukaryota</taxon>
        <taxon>Metazoa</taxon>
        <taxon>Ecdysozoa</taxon>
        <taxon>Arthropoda</taxon>
        <taxon>Chelicerata</taxon>
        <taxon>Arachnida</taxon>
        <taxon>Acari</taxon>
        <taxon>Acariformes</taxon>
        <taxon>Trombidiformes</taxon>
        <taxon>Prostigmata</taxon>
        <taxon>Eupodina</taxon>
        <taxon>Eriophyoidea</taxon>
        <taxon>Eriophyidae</taxon>
        <taxon>Eriophyinae</taxon>
        <taxon>Aceriini</taxon>
        <taxon>Aceria</taxon>
    </lineage>
</organism>
<feature type="binding site" evidence="5">
    <location>
        <begin position="78"/>
        <end position="81"/>
    </location>
    <ligand>
        <name>GTP</name>
        <dbReference type="ChEBI" id="CHEBI:37565"/>
    </ligand>
</feature>
<dbReference type="Gene3D" id="3.40.50.300">
    <property type="entry name" value="P-loop containing nucleotide triphosphate hydrolases"/>
    <property type="match status" value="1"/>
</dbReference>
<reference evidence="7" key="1">
    <citation type="submission" date="2018-10" db="EMBL/GenBank/DDBJ databases">
        <title>Transcriptome assembly of Aceria tosichella (Wheat curl mite) Type 2.</title>
        <authorList>
            <person name="Scully E.D."/>
            <person name="Geib S.M."/>
            <person name="Palmer N.A."/>
            <person name="Gupta A.K."/>
            <person name="Sarath G."/>
            <person name="Tatineni S."/>
        </authorList>
    </citation>
    <scope>NUCLEOTIDE SEQUENCE</scope>
    <source>
        <strain evidence="7">LincolnNE</strain>
    </source>
</reference>
<evidence type="ECO:0000313" key="7">
    <source>
        <dbReference type="EMBL" id="MDE50154.1"/>
    </source>
</evidence>
<comment type="subcellular location">
    <subcellularLocation>
        <location evidence="4">Mitochondrion inner membrane</location>
        <topology evidence="4">Peripheral membrane protein</topology>
    </subcellularLocation>
</comment>
<dbReference type="EMBL" id="GGYP01005383">
    <property type="protein sequence ID" value="MDE50154.1"/>
    <property type="molecule type" value="Transcribed_RNA"/>
</dbReference>
<protein>
    <recommendedName>
        <fullName evidence="4">Mitochondrial GTPase 1</fullName>
    </recommendedName>
</protein>
<dbReference type="GO" id="GO:0032543">
    <property type="term" value="P:mitochondrial translation"/>
    <property type="evidence" value="ECO:0007669"/>
    <property type="project" value="TreeGrafter"/>
</dbReference>
<dbReference type="GO" id="GO:0005525">
    <property type="term" value="F:GTP binding"/>
    <property type="evidence" value="ECO:0007669"/>
    <property type="project" value="UniProtKB-KW"/>
</dbReference>
<accession>A0A6G1SI22</accession>
<name>A0A6G1SI22_9ACAR</name>
<proteinExistence type="inferred from homology"/>
<dbReference type="AlphaFoldDB" id="A0A6G1SI22"/>
<evidence type="ECO:0000256" key="1">
    <source>
        <dbReference type="ARBA" id="ARBA00022741"/>
    </source>
</evidence>
<feature type="binding site" evidence="5">
    <location>
        <begin position="154"/>
        <end position="159"/>
    </location>
    <ligand>
        <name>GTP</name>
        <dbReference type="ChEBI" id="CHEBI:37565"/>
    </ligand>
</feature>
<dbReference type="InterPro" id="IPR023179">
    <property type="entry name" value="GTP-bd_ortho_bundle_sf"/>
</dbReference>